<dbReference type="Gene3D" id="3.30.559.10">
    <property type="entry name" value="Chloramphenicol acetyltransferase-like domain"/>
    <property type="match status" value="2"/>
</dbReference>
<dbReference type="EMBL" id="JAKOGI010000019">
    <property type="protein sequence ID" value="KAJ8449720.1"/>
    <property type="molecule type" value="Genomic_DNA"/>
</dbReference>
<dbReference type="Pfam" id="PF02458">
    <property type="entry name" value="Transferase"/>
    <property type="match status" value="1"/>
</dbReference>
<dbReference type="Proteomes" id="UP001153076">
    <property type="component" value="Unassembled WGS sequence"/>
</dbReference>
<comment type="similarity">
    <text evidence="1">Belongs to the plant acyltransferase family.</text>
</comment>
<gene>
    <name evidence="2" type="ORF">Cgig2_001376</name>
</gene>
<accession>A0A9Q1KTT2</accession>
<dbReference type="GO" id="GO:0016747">
    <property type="term" value="F:acyltransferase activity, transferring groups other than amino-acyl groups"/>
    <property type="evidence" value="ECO:0007669"/>
    <property type="project" value="TreeGrafter"/>
</dbReference>
<dbReference type="InterPro" id="IPR023213">
    <property type="entry name" value="CAT-like_dom_sf"/>
</dbReference>
<comment type="caution">
    <text evidence="2">The sequence shown here is derived from an EMBL/GenBank/DDBJ whole genome shotgun (WGS) entry which is preliminary data.</text>
</comment>
<sequence length="438" mass="48268">MGVNIKASHIIKPSEPTWEGVSSLSDWDQIGVTTHILTIYFYKPSKEWLESSNLIFDTLKGAMSCALLVVSGGYIGQGRLELLCNGSGVELIEAESNFGDFSCTSQFKDLVPDVDYDKPIDELPLMYAQVTVFCCGGISLGVTVSHIVADGRSALHFMKEWARLARGEPIEMAPYIDYTLLKAQDSPRVQIAPGVDLIPPVPLVIGKENSLEERKKPTMVSIPPLTKEQDAEKVHPYSRYEVVAAHVWRSACKARGHQDEQPTGLGFSIDIRGLMNPPLPSKYFGNAILDVCGTRFGEIKTQPLRCTCGKMGEAIEKANDEYVWANSQCFKTLPDFTPFQDLHSRKKESGPLSGPFYGNPNIGVISWLNLPIYGLDFGWGKEIHMGPGTHDSDGDVLVLPGPLDDGSLTIALCLQVAHTDDFKKYFYENISCKNQISS</sequence>
<evidence type="ECO:0000313" key="2">
    <source>
        <dbReference type="EMBL" id="KAJ8449720.1"/>
    </source>
</evidence>
<reference evidence="2" key="1">
    <citation type="submission" date="2022-04" db="EMBL/GenBank/DDBJ databases">
        <title>Carnegiea gigantea Genome sequencing and assembly v2.</title>
        <authorList>
            <person name="Copetti D."/>
            <person name="Sanderson M.J."/>
            <person name="Burquez A."/>
            <person name="Wojciechowski M.F."/>
        </authorList>
    </citation>
    <scope>NUCLEOTIDE SEQUENCE</scope>
    <source>
        <strain evidence="2">SGP5-SGP5p</strain>
        <tissue evidence="2">Aerial part</tissue>
    </source>
</reference>
<dbReference type="PANTHER" id="PTHR31642:SF324">
    <property type="entry name" value="SPERMIDINE HYDROXYCINNAMOYL TRANSFERASE"/>
    <property type="match status" value="1"/>
</dbReference>
<dbReference type="AlphaFoldDB" id="A0A9Q1KTT2"/>
<name>A0A9Q1KTT2_9CARY</name>
<keyword evidence="3" id="KW-1185">Reference proteome</keyword>
<evidence type="ECO:0000313" key="3">
    <source>
        <dbReference type="Proteomes" id="UP001153076"/>
    </source>
</evidence>
<dbReference type="PANTHER" id="PTHR31642">
    <property type="entry name" value="TRICHOTHECENE 3-O-ACETYLTRANSFERASE"/>
    <property type="match status" value="1"/>
</dbReference>
<dbReference type="InterPro" id="IPR050317">
    <property type="entry name" value="Plant_Fungal_Acyltransferase"/>
</dbReference>
<dbReference type="OrthoDB" id="671439at2759"/>
<protein>
    <recommendedName>
        <fullName evidence="4">Spermidine hydroxycinnamoyl transferase</fullName>
    </recommendedName>
</protein>
<proteinExistence type="inferred from homology"/>
<organism evidence="2 3">
    <name type="scientific">Carnegiea gigantea</name>
    <dbReference type="NCBI Taxonomy" id="171969"/>
    <lineage>
        <taxon>Eukaryota</taxon>
        <taxon>Viridiplantae</taxon>
        <taxon>Streptophyta</taxon>
        <taxon>Embryophyta</taxon>
        <taxon>Tracheophyta</taxon>
        <taxon>Spermatophyta</taxon>
        <taxon>Magnoliopsida</taxon>
        <taxon>eudicotyledons</taxon>
        <taxon>Gunneridae</taxon>
        <taxon>Pentapetalae</taxon>
        <taxon>Caryophyllales</taxon>
        <taxon>Cactineae</taxon>
        <taxon>Cactaceae</taxon>
        <taxon>Cactoideae</taxon>
        <taxon>Echinocereeae</taxon>
        <taxon>Carnegiea</taxon>
    </lineage>
</organism>
<evidence type="ECO:0000256" key="1">
    <source>
        <dbReference type="ARBA" id="ARBA00009861"/>
    </source>
</evidence>
<evidence type="ECO:0008006" key="4">
    <source>
        <dbReference type="Google" id="ProtNLM"/>
    </source>
</evidence>